<dbReference type="Proteomes" id="UP001320544">
    <property type="component" value="Chromosome"/>
</dbReference>
<evidence type="ECO:0000313" key="2">
    <source>
        <dbReference type="Proteomes" id="UP001320544"/>
    </source>
</evidence>
<organism evidence="1 2">
    <name type="scientific">Raoultibacter timonensis</name>
    <dbReference type="NCBI Taxonomy" id="1907662"/>
    <lineage>
        <taxon>Bacteria</taxon>
        <taxon>Bacillati</taxon>
        <taxon>Actinomycetota</taxon>
        <taxon>Coriobacteriia</taxon>
        <taxon>Eggerthellales</taxon>
        <taxon>Eggerthellaceae</taxon>
        <taxon>Raoultibacter</taxon>
    </lineage>
</organism>
<protein>
    <recommendedName>
        <fullName evidence="3">HTH deoR-type domain-containing protein</fullName>
    </recommendedName>
</protein>
<name>A0ABN6MIM0_9ACTN</name>
<gene>
    <name evidence="1" type="ORF">CE91St30_19150</name>
</gene>
<keyword evidence="2" id="KW-1185">Reference proteome</keyword>
<evidence type="ECO:0000313" key="1">
    <source>
        <dbReference type="EMBL" id="BDE96582.1"/>
    </source>
</evidence>
<proteinExistence type="predicted"/>
<dbReference type="RefSeq" id="WP_146040590.1">
    <property type="nucleotide sequence ID" value="NZ_AP025564.1"/>
</dbReference>
<accession>A0ABN6MIM0</accession>
<dbReference type="EMBL" id="AP025564">
    <property type="protein sequence ID" value="BDE96582.1"/>
    <property type="molecule type" value="Genomic_DNA"/>
</dbReference>
<evidence type="ECO:0008006" key="3">
    <source>
        <dbReference type="Google" id="ProtNLM"/>
    </source>
</evidence>
<sequence length="427" mass="48678">MDERTPTLTEIIHDRSFRALLRLSLREAMTWDTFLQHPLPPNMSPLSVWDMLGSIGSCIGVHLFPDEEQNLLWYRRTHELSDLVEEISRRSSKDSPLYEALLDHADRTFSFELRLTEAVAASRLAGIPVDRDHLEMHVRLGTPPEQPAERIVANAVAIDADLPSLAGEPFSESLLFELHRRLIEGIEAEDIRSLSTRYGDRPVDEDAWALVRQQLQRIVSYAEREDDDGEDLSVLRGNLVADALRYHRPFGIASTHVASLASKLFYLKNNLPVLAIAPISEAKRRWTEGTLDEFTLCGPAEYESTRRRSCCDLTVHHTLSAECIALELDKIESRISGIAHRDRAARSMLSTDPRFNHRQRSILARALRTPLAEFHIRYHQEKNRISYATARRDLVELADAGYLRAEQRGKAFVFVADSRIEDLSRNL</sequence>
<reference evidence="1 2" key="1">
    <citation type="submission" date="2022-01" db="EMBL/GenBank/DDBJ databases">
        <title>Novel bile acid biosynthetic pathways are enriched in the microbiome of centenarians.</title>
        <authorList>
            <person name="Sato Y."/>
            <person name="Atarashi K."/>
            <person name="Plichta R.D."/>
            <person name="Arai Y."/>
            <person name="Sasajima S."/>
            <person name="Kearney M.S."/>
            <person name="Suda W."/>
            <person name="Takeshita K."/>
            <person name="Sasaki T."/>
            <person name="Okamoto S."/>
            <person name="Skelly N.A."/>
            <person name="Okamura Y."/>
            <person name="Vlamakis H."/>
            <person name="Li Y."/>
            <person name="Tanoue T."/>
            <person name="Takei H."/>
            <person name="Nittono H."/>
            <person name="Narushima S."/>
            <person name="Irie J."/>
            <person name="Itoh H."/>
            <person name="Moriya K."/>
            <person name="Sugiura Y."/>
            <person name="Suematsu M."/>
            <person name="Moritoki N."/>
            <person name="Shibata S."/>
            <person name="Littman R.D."/>
            <person name="Fischbach A.M."/>
            <person name="Uwamino Y."/>
            <person name="Inoue T."/>
            <person name="Honda A."/>
            <person name="Hattori M."/>
            <person name="Murai T."/>
            <person name="Xavier J.R."/>
            <person name="Hirose N."/>
            <person name="Honda K."/>
        </authorList>
    </citation>
    <scope>NUCLEOTIDE SEQUENCE [LARGE SCALE GENOMIC DNA]</scope>
    <source>
        <strain evidence="1 2">CE91-St30</strain>
    </source>
</reference>